<dbReference type="EMBL" id="JAGIOE010000001">
    <property type="protein sequence ID" value="MBP2372924.1"/>
    <property type="molecule type" value="Genomic_DNA"/>
</dbReference>
<feature type="domain" description="HTH tetR-type" evidence="5">
    <location>
        <begin position="14"/>
        <end position="74"/>
    </location>
</feature>
<evidence type="ECO:0000256" key="4">
    <source>
        <dbReference type="PROSITE-ProRule" id="PRU00335"/>
    </source>
</evidence>
<keyword evidence="7" id="KW-1185">Reference proteome</keyword>
<evidence type="ECO:0000259" key="5">
    <source>
        <dbReference type="PROSITE" id="PS50977"/>
    </source>
</evidence>
<evidence type="ECO:0000256" key="2">
    <source>
        <dbReference type="ARBA" id="ARBA00023125"/>
    </source>
</evidence>
<dbReference type="SUPFAM" id="SSF46689">
    <property type="entry name" value="Homeodomain-like"/>
    <property type="match status" value="1"/>
</dbReference>
<reference evidence="6 7" key="1">
    <citation type="submission" date="2021-03" db="EMBL/GenBank/DDBJ databases">
        <title>Sequencing the genomes of 1000 actinobacteria strains.</title>
        <authorList>
            <person name="Klenk H.-P."/>
        </authorList>
    </citation>
    <scope>NUCLEOTIDE SEQUENCE [LARGE SCALE GENOMIC DNA]</scope>
    <source>
        <strain evidence="6 7">DSM 15454</strain>
    </source>
</reference>
<evidence type="ECO:0000313" key="7">
    <source>
        <dbReference type="Proteomes" id="UP000766570"/>
    </source>
</evidence>
<keyword evidence="1" id="KW-0805">Transcription regulation</keyword>
<feature type="DNA-binding region" description="H-T-H motif" evidence="4">
    <location>
        <begin position="37"/>
        <end position="56"/>
    </location>
</feature>
<dbReference type="Pfam" id="PF02909">
    <property type="entry name" value="TetR_C_1"/>
    <property type="match status" value="1"/>
</dbReference>
<name>A0ABS4WBE9_9MICC</name>
<dbReference type="RefSeq" id="WP_209906174.1">
    <property type="nucleotide sequence ID" value="NZ_BAAAMI010000019.1"/>
</dbReference>
<dbReference type="Gene3D" id="1.10.10.60">
    <property type="entry name" value="Homeodomain-like"/>
    <property type="match status" value="1"/>
</dbReference>
<accession>A0ABS4WBE9</accession>
<protein>
    <submittedName>
        <fullName evidence="6">AcrR family transcriptional regulator</fullName>
    </submittedName>
</protein>
<evidence type="ECO:0000256" key="1">
    <source>
        <dbReference type="ARBA" id="ARBA00023015"/>
    </source>
</evidence>
<dbReference type="InterPro" id="IPR001647">
    <property type="entry name" value="HTH_TetR"/>
</dbReference>
<organism evidence="6 7">
    <name type="scientific">Paeniglutamicibacter psychrophenolicus</name>
    <dbReference type="NCBI Taxonomy" id="257454"/>
    <lineage>
        <taxon>Bacteria</taxon>
        <taxon>Bacillati</taxon>
        <taxon>Actinomycetota</taxon>
        <taxon>Actinomycetes</taxon>
        <taxon>Micrococcales</taxon>
        <taxon>Micrococcaceae</taxon>
        <taxon>Paeniglutamicibacter</taxon>
    </lineage>
</organism>
<evidence type="ECO:0000313" key="6">
    <source>
        <dbReference type="EMBL" id="MBP2372924.1"/>
    </source>
</evidence>
<dbReference type="Gene3D" id="1.10.357.10">
    <property type="entry name" value="Tetracycline Repressor, domain 2"/>
    <property type="match status" value="1"/>
</dbReference>
<dbReference type="SUPFAM" id="SSF48498">
    <property type="entry name" value="Tetracyclin repressor-like, C-terminal domain"/>
    <property type="match status" value="1"/>
</dbReference>
<dbReference type="Proteomes" id="UP000766570">
    <property type="component" value="Unassembled WGS sequence"/>
</dbReference>
<keyword evidence="3" id="KW-0804">Transcription</keyword>
<keyword evidence="2 4" id="KW-0238">DNA-binding</keyword>
<comment type="caution">
    <text evidence="6">The sequence shown here is derived from an EMBL/GenBank/DDBJ whole genome shotgun (WGS) entry which is preliminary data.</text>
</comment>
<gene>
    <name evidence="6" type="ORF">JOF46_000836</name>
</gene>
<evidence type="ECO:0000256" key="3">
    <source>
        <dbReference type="ARBA" id="ARBA00023163"/>
    </source>
</evidence>
<dbReference type="Pfam" id="PF00440">
    <property type="entry name" value="TetR_N"/>
    <property type="match status" value="1"/>
</dbReference>
<dbReference type="InterPro" id="IPR004111">
    <property type="entry name" value="Repressor_TetR_C"/>
</dbReference>
<dbReference type="InterPro" id="IPR009057">
    <property type="entry name" value="Homeodomain-like_sf"/>
</dbReference>
<dbReference type="PROSITE" id="PS50977">
    <property type="entry name" value="HTH_TETR_2"/>
    <property type="match status" value="1"/>
</dbReference>
<sequence length="222" mass="24166">MASKPTTGKAVKVTLDREVFVEAALRLASRPHTLSLTYRELGNELGVDPTAIYRHFLKKESLMEELLDRVFKIARTRLKTPVSSWEDCLIDFAEATLDTFLEYPAIAVTATSLTTSGQGELDSIELMLACFSEAGLEGKALAEQYAIFGAYVLAGAAGLARDQAESADPESHEWFAGPLLADSSRHPLTAALREEILALDHREIFLAGVRQIIGAAKVKSEA</sequence>
<dbReference type="InterPro" id="IPR036271">
    <property type="entry name" value="Tet_transcr_reg_TetR-rel_C_sf"/>
</dbReference>
<proteinExistence type="predicted"/>